<reference evidence="1" key="1">
    <citation type="submission" date="2018-06" db="EMBL/GenBank/DDBJ databases">
        <authorList>
            <person name="Zhirakovskaya E."/>
        </authorList>
    </citation>
    <scope>NUCLEOTIDE SEQUENCE</scope>
</reference>
<protein>
    <submittedName>
        <fullName evidence="1">Uncharacterized protein</fullName>
    </submittedName>
</protein>
<dbReference type="EMBL" id="UOFL01000197">
    <property type="protein sequence ID" value="VAW80424.1"/>
    <property type="molecule type" value="Genomic_DNA"/>
</dbReference>
<dbReference type="AlphaFoldDB" id="A0A3B0ZGJ0"/>
<dbReference type="InterPro" id="IPR027417">
    <property type="entry name" value="P-loop_NTPase"/>
</dbReference>
<proteinExistence type="predicted"/>
<name>A0A3B0ZGJ0_9ZZZZ</name>
<dbReference type="SUPFAM" id="SSF52540">
    <property type="entry name" value="P-loop containing nucleoside triphosphate hydrolases"/>
    <property type="match status" value="1"/>
</dbReference>
<gene>
    <name evidence="1" type="ORF">MNBD_GAMMA12-2862</name>
</gene>
<accession>A0A3B0ZGJ0</accession>
<evidence type="ECO:0000313" key="1">
    <source>
        <dbReference type="EMBL" id="VAW80424.1"/>
    </source>
</evidence>
<organism evidence="1">
    <name type="scientific">hydrothermal vent metagenome</name>
    <dbReference type="NCBI Taxonomy" id="652676"/>
    <lineage>
        <taxon>unclassified sequences</taxon>
        <taxon>metagenomes</taxon>
        <taxon>ecological metagenomes</taxon>
    </lineage>
</organism>
<sequence>MNSFINYLNLQKIQFDKFDLIVFYGCSGSGKSTQIQQLLKTQYPLEQVTTISAAPIPWKKLLHDKNSLNSFIYIDEIQQHRELSYLRLLLAKQHKLFVASHVKPAWFFYLRTQYKTCIINLDQHSSKIAMRLEQLKLTFSQTAITHYIQSYGASFTEIDIILERHPDTNFDQALSRFQKLNSITLSPRSRPLRID</sequence>